<dbReference type="EC" id="6.3.4.15" evidence="5"/>
<organism evidence="7 8">
    <name type="scientific">Asanoa ishikariensis</name>
    <dbReference type="NCBI Taxonomy" id="137265"/>
    <lineage>
        <taxon>Bacteria</taxon>
        <taxon>Bacillati</taxon>
        <taxon>Actinomycetota</taxon>
        <taxon>Actinomycetes</taxon>
        <taxon>Micromonosporales</taxon>
        <taxon>Micromonosporaceae</taxon>
        <taxon>Asanoa</taxon>
    </lineage>
</organism>
<evidence type="ECO:0000313" key="8">
    <source>
        <dbReference type="Proteomes" id="UP000199632"/>
    </source>
</evidence>
<dbReference type="CDD" id="cd16442">
    <property type="entry name" value="BPL"/>
    <property type="match status" value="1"/>
</dbReference>
<evidence type="ECO:0000256" key="3">
    <source>
        <dbReference type="ARBA" id="ARBA00022840"/>
    </source>
</evidence>
<dbReference type="AlphaFoldDB" id="A0A1H3QVF2"/>
<evidence type="ECO:0000256" key="1">
    <source>
        <dbReference type="ARBA" id="ARBA00022598"/>
    </source>
</evidence>
<dbReference type="NCBIfam" id="TIGR00121">
    <property type="entry name" value="birA_ligase"/>
    <property type="match status" value="1"/>
</dbReference>
<evidence type="ECO:0000256" key="2">
    <source>
        <dbReference type="ARBA" id="ARBA00022741"/>
    </source>
</evidence>
<dbReference type="InterPro" id="IPR004143">
    <property type="entry name" value="BPL_LPL_catalytic"/>
</dbReference>
<dbReference type="PANTHER" id="PTHR12835:SF5">
    <property type="entry name" value="BIOTIN--PROTEIN LIGASE"/>
    <property type="match status" value="1"/>
</dbReference>
<dbReference type="STRING" id="137265.SAMN05421684_3193"/>
<dbReference type="Proteomes" id="UP000199632">
    <property type="component" value="Unassembled WGS sequence"/>
</dbReference>
<keyword evidence="1 7" id="KW-0436">Ligase</keyword>
<evidence type="ECO:0000259" key="6">
    <source>
        <dbReference type="PROSITE" id="PS51733"/>
    </source>
</evidence>
<sequence>MPRSPYTDLDRPPLNARALERALIGPGELWTSLDVRTETASTNADVVEAARAGAPEGLVEVAERQTAGRGRLGRAWQSPPRAGIAVSVLLRPGAADPERGWQPLPPKAYAWLPLLAGVAVAEAVIRLAELPDGVLPALKWPNDLLVGDAKCAGILAEGVPDGGGGPAVVVGIGLNVTLRADELPERPSGLPATSLRLAGAEVTDRDPLLRATLRGLATWYERWREAGGDASASGLRGAYLSRCATVGREVRVLLPGGAEFTGEATGVDDSGRLIVRTPEGDRTVAAGDVLHLR</sequence>
<keyword evidence="2" id="KW-0547">Nucleotide-binding</keyword>
<dbReference type="RefSeq" id="WP_090792293.1">
    <property type="nucleotide sequence ID" value="NZ_BOND01000009.1"/>
</dbReference>
<dbReference type="Gene3D" id="2.30.30.100">
    <property type="match status" value="1"/>
</dbReference>
<name>A0A1H3QVF2_9ACTN</name>
<evidence type="ECO:0000256" key="5">
    <source>
        <dbReference type="ARBA" id="ARBA00024227"/>
    </source>
</evidence>
<feature type="domain" description="BPL/LPL catalytic" evidence="6">
    <location>
        <begin position="23"/>
        <end position="224"/>
    </location>
</feature>
<keyword evidence="4" id="KW-0092">Biotin</keyword>
<dbReference type="PANTHER" id="PTHR12835">
    <property type="entry name" value="BIOTIN PROTEIN LIGASE"/>
    <property type="match status" value="1"/>
</dbReference>
<dbReference type="SUPFAM" id="SSF55681">
    <property type="entry name" value="Class II aaRS and biotin synthetases"/>
    <property type="match status" value="1"/>
</dbReference>
<dbReference type="Pfam" id="PF02237">
    <property type="entry name" value="BPL_C"/>
    <property type="match status" value="1"/>
</dbReference>
<dbReference type="GO" id="GO:0005524">
    <property type="term" value="F:ATP binding"/>
    <property type="evidence" value="ECO:0007669"/>
    <property type="project" value="UniProtKB-KW"/>
</dbReference>
<dbReference type="Pfam" id="PF03099">
    <property type="entry name" value="BPL_LplA_LipB"/>
    <property type="match status" value="1"/>
</dbReference>
<gene>
    <name evidence="7" type="ORF">SAMN05421684_3193</name>
</gene>
<dbReference type="GO" id="GO:0005737">
    <property type="term" value="C:cytoplasm"/>
    <property type="evidence" value="ECO:0007669"/>
    <property type="project" value="TreeGrafter"/>
</dbReference>
<keyword evidence="3" id="KW-0067">ATP-binding</keyword>
<evidence type="ECO:0000256" key="4">
    <source>
        <dbReference type="ARBA" id="ARBA00023267"/>
    </source>
</evidence>
<protein>
    <recommendedName>
        <fullName evidence="5">biotin--[biotin carboxyl-carrier protein] ligase</fullName>
        <ecNumber evidence="5">6.3.4.15</ecNumber>
    </recommendedName>
</protein>
<proteinExistence type="predicted"/>
<dbReference type="SUPFAM" id="SSF50037">
    <property type="entry name" value="C-terminal domain of transcriptional repressors"/>
    <property type="match status" value="1"/>
</dbReference>
<dbReference type="InterPro" id="IPR045864">
    <property type="entry name" value="aa-tRNA-synth_II/BPL/LPL"/>
</dbReference>
<dbReference type="GO" id="GO:0004077">
    <property type="term" value="F:biotin--[biotin carboxyl-carrier protein] ligase activity"/>
    <property type="evidence" value="ECO:0007669"/>
    <property type="project" value="UniProtKB-EC"/>
</dbReference>
<dbReference type="Gene3D" id="3.30.930.10">
    <property type="entry name" value="Bira Bifunctional Protein, Domain 2"/>
    <property type="match status" value="1"/>
</dbReference>
<evidence type="ECO:0000313" key="7">
    <source>
        <dbReference type="EMBL" id="SDZ16978.1"/>
    </source>
</evidence>
<keyword evidence="8" id="KW-1185">Reference proteome</keyword>
<dbReference type="PROSITE" id="PS51733">
    <property type="entry name" value="BPL_LPL_CATALYTIC"/>
    <property type="match status" value="1"/>
</dbReference>
<dbReference type="EMBL" id="FNQB01000002">
    <property type="protein sequence ID" value="SDZ16978.1"/>
    <property type="molecule type" value="Genomic_DNA"/>
</dbReference>
<reference evidence="8" key="1">
    <citation type="submission" date="2016-10" db="EMBL/GenBank/DDBJ databases">
        <authorList>
            <person name="Varghese N."/>
            <person name="Submissions S."/>
        </authorList>
    </citation>
    <scope>NUCLEOTIDE SEQUENCE [LARGE SCALE GENOMIC DNA]</scope>
    <source>
        <strain evidence="8">DSM 44718</strain>
    </source>
</reference>
<dbReference type="InterPro" id="IPR003142">
    <property type="entry name" value="BPL_C"/>
</dbReference>
<dbReference type="OrthoDB" id="9807064at2"/>
<dbReference type="InterPro" id="IPR004408">
    <property type="entry name" value="Biotin_CoA_COase_ligase"/>
</dbReference>
<dbReference type="InterPro" id="IPR008988">
    <property type="entry name" value="Transcriptional_repressor_C"/>
</dbReference>
<accession>A0A1H3QVF2</accession>